<dbReference type="PROSITE" id="PS00188">
    <property type="entry name" value="BIOTIN"/>
    <property type="match status" value="1"/>
</dbReference>
<dbReference type="InterPro" id="IPR016185">
    <property type="entry name" value="PreATP-grasp_dom_sf"/>
</dbReference>
<dbReference type="Gene3D" id="3.30.470.20">
    <property type="entry name" value="ATP-grasp fold, B domain"/>
    <property type="match status" value="1"/>
</dbReference>
<dbReference type="PROSITE" id="PS50975">
    <property type="entry name" value="ATP_GRASP"/>
    <property type="match status" value="1"/>
</dbReference>
<evidence type="ECO:0000259" key="10">
    <source>
        <dbReference type="PROSITE" id="PS50968"/>
    </source>
</evidence>
<keyword evidence="4 9" id="KW-0547">Nucleotide-binding</keyword>
<dbReference type="InterPro" id="IPR011761">
    <property type="entry name" value="ATP-grasp"/>
</dbReference>
<proteinExistence type="predicted"/>
<keyword evidence="7" id="KW-0496">Mitochondrion</keyword>
<evidence type="ECO:0000256" key="8">
    <source>
        <dbReference type="ARBA" id="ARBA00023267"/>
    </source>
</evidence>
<dbReference type="GeneID" id="37021839"/>
<evidence type="ECO:0000313" key="14">
    <source>
        <dbReference type="Proteomes" id="UP000245771"/>
    </source>
</evidence>
<dbReference type="FunFam" id="2.40.50.100:FF:000003">
    <property type="entry name" value="Acetyl-CoA carboxylase biotin carboxyl carrier protein"/>
    <property type="match status" value="1"/>
</dbReference>
<dbReference type="PROSITE" id="PS50968">
    <property type="entry name" value="BIOTINYL_LIPOYL"/>
    <property type="match status" value="1"/>
</dbReference>
<dbReference type="CDD" id="cd06850">
    <property type="entry name" value="biotinyl_domain"/>
    <property type="match status" value="1"/>
</dbReference>
<dbReference type="Pfam" id="PF02785">
    <property type="entry name" value="Biotin_carb_C"/>
    <property type="match status" value="1"/>
</dbReference>
<feature type="domain" description="ATP-grasp" evidence="11">
    <location>
        <begin position="141"/>
        <end position="341"/>
    </location>
</feature>
<dbReference type="InterPro" id="IPR005482">
    <property type="entry name" value="Biotin_COase_C"/>
</dbReference>
<comment type="subcellular location">
    <subcellularLocation>
        <location evidence="2">Mitochondrion matrix</location>
    </subcellularLocation>
</comment>
<dbReference type="InterPro" id="IPR011053">
    <property type="entry name" value="Single_hybrid_motif"/>
</dbReference>
<dbReference type="InterPro" id="IPR011764">
    <property type="entry name" value="Biotin_carboxylation_dom"/>
</dbReference>
<dbReference type="Proteomes" id="UP000245771">
    <property type="component" value="Unassembled WGS sequence"/>
</dbReference>
<evidence type="ECO:0000256" key="3">
    <source>
        <dbReference type="ARBA" id="ARBA00022598"/>
    </source>
</evidence>
<dbReference type="PROSITE" id="PS50979">
    <property type="entry name" value="BC"/>
    <property type="match status" value="1"/>
</dbReference>
<evidence type="ECO:0000256" key="4">
    <source>
        <dbReference type="ARBA" id="ARBA00022741"/>
    </source>
</evidence>
<dbReference type="OrthoDB" id="196847at2759"/>
<dbReference type="SMART" id="SM00878">
    <property type="entry name" value="Biotin_carb_C"/>
    <property type="match status" value="1"/>
</dbReference>
<dbReference type="FunFam" id="3.40.50.20:FF:000010">
    <property type="entry name" value="Propionyl-CoA carboxylase subunit alpha"/>
    <property type="match status" value="1"/>
</dbReference>
<evidence type="ECO:0000256" key="6">
    <source>
        <dbReference type="ARBA" id="ARBA00022946"/>
    </source>
</evidence>
<dbReference type="InterPro" id="IPR011054">
    <property type="entry name" value="Rudment_hybrid_motif"/>
</dbReference>
<dbReference type="PANTHER" id="PTHR18866:SF33">
    <property type="entry name" value="METHYLCROTONOYL-COA CARBOXYLASE SUBUNIT ALPHA, MITOCHONDRIAL-RELATED"/>
    <property type="match status" value="1"/>
</dbReference>
<dbReference type="PROSITE" id="PS00867">
    <property type="entry name" value="CPSASE_2"/>
    <property type="match status" value="1"/>
</dbReference>
<dbReference type="GO" id="GO:0005524">
    <property type="term" value="F:ATP binding"/>
    <property type="evidence" value="ECO:0007669"/>
    <property type="project" value="UniProtKB-UniRule"/>
</dbReference>
<organism evidence="13 14">
    <name type="scientific">Meira miltonrushii</name>
    <dbReference type="NCBI Taxonomy" id="1280837"/>
    <lineage>
        <taxon>Eukaryota</taxon>
        <taxon>Fungi</taxon>
        <taxon>Dikarya</taxon>
        <taxon>Basidiomycota</taxon>
        <taxon>Ustilaginomycotina</taxon>
        <taxon>Exobasidiomycetes</taxon>
        <taxon>Exobasidiales</taxon>
        <taxon>Brachybasidiaceae</taxon>
        <taxon>Meira</taxon>
    </lineage>
</organism>
<evidence type="ECO:0000313" key="13">
    <source>
        <dbReference type="EMBL" id="PWN38163.1"/>
    </source>
</evidence>
<evidence type="ECO:0000256" key="7">
    <source>
        <dbReference type="ARBA" id="ARBA00023128"/>
    </source>
</evidence>
<keyword evidence="6" id="KW-0809">Transit peptide</keyword>
<accession>A0A316VP27</accession>
<sequence length="722" mass="78309">MASRRTFSCDGHQINATKRNPLPSKVLIANRGEIACRVIRTCRRLGIRTVAVYSEADARSAHALLADEAYCIGPAPSAESYLRMDRIIEICKQTGAEMVHPGYGFLSENADFANNLHAAGIKFIGPPAQAIISMGSKSASKEIMTEAGVPCVPGYHGSDQSDVKLKEEAQKIGFPVLIKAVKGGGGKGMKIVTKAEEFDEQLQSARREALTSFGDGDVLIERYLTKPRHVEVQIVSSGAPFNEHVAISTRDCSVQRRHQKIIEEAPAPHLSPEVEKDLCDKATAAARAVGYEGAGTVEFILDADTGEAWFLECNTRLQVEHPVSEMVSGIDLVEWQLEAASGNSLPLRQDQIGKRGHAFEARIYAEDTRANFLPDVGHLSHVAFPVPTTALLSPPPLYGSVSGDSEGVEALSSVRVDTGVATGDEVSVYYDPMIAKVIVHGRDRLEALRLMRAALQETHIVGPKTNVDFLSRLCEHQAFIDGSGLETGFIGKYKSDLHPPLQSHKAPDQETAIHAALFLAVKEQSIPSSTFILRRRAKRSDAADGAKEEEVETSSVTVTRVPHLPNRYQVSIANEHPVVENGYDNKTSSGRSNIKVITRSAAPSGPISTKERLDLFVHGTGAHYELDVVAPNWYEEVKGAKMAEKGSLIAPMPSKVVDVRVQVGQEVQEGDIVVVLEAMKTEHTLRAPKAGVVAKIAVEKGAMCAEGTELVQFEEEGKEEEK</sequence>
<dbReference type="InterPro" id="IPR000089">
    <property type="entry name" value="Biotin_lipoyl"/>
</dbReference>
<dbReference type="EMBL" id="KZ819602">
    <property type="protein sequence ID" value="PWN38163.1"/>
    <property type="molecule type" value="Genomic_DNA"/>
</dbReference>
<dbReference type="InterPro" id="IPR050856">
    <property type="entry name" value="Biotin_carboxylase_complex"/>
</dbReference>
<dbReference type="Gene3D" id="2.40.50.100">
    <property type="match status" value="1"/>
</dbReference>
<evidence type="ECO:0000256" key="2">
    <source>
        <dbReference type="ARBA" id="ARBA00004305"/>
    </source>
</evidence>
<dbReference type="InterPro" id="IPR005481">
    <property type="entry name" value="BC-like_N"/>
</dbReference>
<dbReference type="Pfam" id="PF00289">
    <property type="entry name" value="Biotin_carb_N"/>
    <property type="match status" value="1"/>
</dbReference>
<dbReference type="InParanoid" id="A0A316VP27"/>
<evidence type="ECO:0000256" key="5">
    <source>
        <dbReference type="ARBA" id="ARBA00022840"/>
    </source>
</evidence>
<dbReference type="GO" id="GO:0004485">
    <property type="term" value="F:methylcrotonoyl-CoA carboxylase activity"/>
    <property type="evidence" value="ECO:0007669"/>
    <property type="project" value="TreeGrafter"/>
</dbReference>
<dbReference type="AlphaFoldDB" id="A0A316VP27"/>
<gene>
    <name evidence="13" type="ORF">FA14DRAFT_166997</name>
</gene>
<dbReference type="Pfam" id="PF00364">
    <property type="entry name" value="Biotin_lipoyl"/>
    <property type="match status" value="1"/>
</dbReference>
<keyword evidence="8" id="KW-0092">Biotin</keyword>
<dbReference type="SUPFAM" id="SSF56059">
    <property type="entry name" value="Glutathione synthetase ATP-binding domain-like"/>
    <property type="match status" value="1"/>
</dbReference>
<dbReference type="STRING" id="1280837.A0A316VP27"/>
<protein>
    <submittedName>
        <fullName evidence="13">Uncharacterized protein</fullName>
    </submittedName>
</protein>
<dbReference type="GO" id="GO:0005759">
    <property type="term" value="C:mitochondrial matrix"/>
    <property type="evidence" value="ECO:0007669"/>
    <property type="project" value="UniProtKB-SubCell"/>
</dbReference>
<evidence type="ECO:0000256" key="9">
    <source>
        <dbReference type="PROSITE-ProRule" id="PRU00409"/>
    </source>
</evidence>
<keyword evidence="3" id="KW-0436">Ligase</keyword>
<name>A0A316VP27_9BASI</name>
<reference evidence="13 14" key="1">
    <citation type="journal article" date="2018" name="Mol. Biol. Evol.">
        <title>Broad Genomic Sampling Reveals a Smut Pathogenic Ancestry of the Fungal Clade Ustilaginomycotina.</title>
        <authorList>
            <person name="Kijpornyongpan T."/>
            <person name="Mondo S.J."/>
            <person name="Barry K."/>
            <person name="Sandor L."/>
            <person name="Lee J."/>
            <person name="Lipzen A."/>
            <person name="Pangilinan J."/>
            <person name="LaButti K."/>
            <person name="Hainaut M."/>
            <person name="Henrissat B."/>
            <person name="Grigoriev I.V."/>
            <person name="Spatafora J.W."/>
            <person name="Aime M.C."/>
        </authorList>
    </citation>
    <scope>NUCLEOTIDE SEQUENCE [LARGE SCALE GENOMIC DNA]</scope>
    <source>
        <strain evidence="13 14">MCA 3882</strain>
    </source>
</reference>
<feature type="domain" description="Lipoyl-binding" evidence="10">
    <location>
        <begin position="637"/>
        <end position="714"/>
    </location>
</feature>
<evidence type="ECO:0000259" key="12">
    <source>
        <dbReference type="PROSITE" id="PS50979"/>
    </source>
</evidence>
<dbReference type="PANTHER" id="PTHR18866">
    <property type="entry name" value="CARBOXYLASE:PYRUVATE/ACETYL-COA/PROPIONYL-COA CARBOXYLASE"/>
    <property type="match status" value="1"/>
</dbReference>
<keyword evidence="14" id="KW-1185">Reference proteome</keyword>
<dbReference type="InterPro" id="IPR005479">
    <property type="entry name" value="CPAse_ATP-bd"/>
</dbReference>
<dbReference type="GO" id="GO:0046872">
    <property type="term" value="F:metal ion binding"/>
    <property type="evidence" value="ECO:0007669"/>
    <property type="project" value="InterPro"/>
</dbReference>
<keyword evidence="5 9" id="KW-0067">ATP-binding</keyword>
<dbReference type="RefSeq" id="XP_025358465.1">
    <property type="nucleotide sequence ID" value="XM_025500058.1"/>
</dbReference>
<dbReference type="SUPFAM" id="SSF51230">
    <property type="entry name" value="Single hybrid motif"/>
    <property type="match status" value="1"/>
</dbReference>
<comment type="cofactor">
    <cofactor evidence="1">
        <name>biotin</name>
        <dbReference type="ChEBI" id="CHEBI:57586"/>
    </cofactor>
</comment>
<evidence type="ECO:0000259" key="11">
    <source>
        <dbReference type="PROSITE" id="PS50975"/>
    </source>
</evidence>
<evidence type="ECO:0000256" key="1">
    <source>
        <dbReference type="ARBA" id="ARBA00001953"/>
    </source>
</evidence>
<dbReference type="Pfam" id="PF02786">
    <property type="entry name" value="CPSase_L_D2"/>
    <property type="match status" value="1"/>
</dbReference>
<dbReference type="InterPro" id="IPR001882">
    <property type="entry name" value="Biotin_BS"/>
</dbReference>
<dbReference type="FunFam" id="3.30.470.20:FF:000028">
    <property type="entry name" value="Methylcrotonoyl-CoA carboxylase subunit alpha, mitochondrial"/>
    <property type="match status" value="1"/>
</dbReference>
<dbReference type="SUPFAM" id="SSF52440">
    <property type="entry name" value="PreATP-grasp domain"/>
    <property type="match status" value="1"/>
</dbReference>
<dbReference type="FunFam" id="3.30.1490.20:FF:000003">
    <property type="entry name" value="acetyl-CoA carboxylase isoform X1"/>
    <property type="match status" value="1"/>
</dbReference>
<feature type="domain" description="Biotin carboxylation" evidence="12">
    <location>
        <begin position="22"/>
        <end position="495"/>
    </location>
</feature>
<dbReference type="SUPFAM" id="SSF51246">
    <property type="entry name" value="Rudiment single hybrid motif"/>
    <property type="match status" value="1"/>
</dbReference>